<dbReference type="AlphaFoldDB" id="A0A1M5S3B6"/>
<feature type="region of interest" description="Disordered" evidence="1">
    <location>
        <begin position="192"/>
        <end position="212"/>
    </location>
</feature>
<sequence length="212" mass="23881">MDLFNHRKRTLEFWARTGEVLSQEKHSQTHVSGSGTVHEGNGQINIHSETTTTQEIWIRDDQGKEHQINLINKSVPMRPGHRVTVLFAGRTDKGFGYPARVINHTTGKQYTAANGHELNGKIKIDQLTGKSLLIAGAAWGLMYYGYGMQMPPSELLWLPAYWLGIRAFYKFARIQAMAKRLDLHLSELTNRQANQQASQQAAEQTTQQPSPA</sequence>
<accession>A0A1M5S3B6</accession>
<reference evidence="2 3" key="1">
    <citation type="submission" date="2016-11" db="EMBL/GenBank/DDBJ databases">
        <authorList>
            <person name="Jaros S."/>
            <person name="Januszkiewicz K."/>
            <person name="Wedrychowicz H."/>
        </authorList>
    </citation>
    <scope>NUCLEOTIDE SEQUENCE [LARGE SCALE GENOMIC DNA]</scope>
    <source>
        <strain evidence="2 3">DSM 16917</strain>
    </source>
</reference>
<dbReference type="OrthoDB" id="7057169at2"/>
<dbReference type="STRING" id="299255.SAMN02745129_1853"/>
<evidence type="ECO:0000256" key="1">
    <source>
        <dbReference type="SAM" id="MobiDB-lite"/>
    </source>
</evidence>
<keyword evidence="3" id="KW-1185">Reference proteome</keyword>
<dbReference type="Proteomes" id="UP000184268">
    <property type="component" value="Unassembled WGS sequence"/>
</dbReference>
<dbReference type="RefSeq" id="WP_067662904.1">
    <property type="nucleotide sequence ID" value="NZ_FQXG01000002.1"/>
</dbReference>
<evidence type="ECO:0000313" key="2">
    <source>
        <dbReference type="EMBL" id="SHH32946.1"/>
    </source>
</evidence>
<dbReference type="EMBL" id="FQXG01000002">
    <property type="protein sequence ID" value="SHH32946.1"/>
    <property type="molecule type" value="Genomic_DNA"/>
</dbReference>
<evidence type="ECO:0000313" key="3">
    <source>
        <dbReference type="Proteomes" id="UP000184268"/>
    </source>
</evidence>
<name>A0A1M5S3B6_9GAMM</name>
<protein>
    <submittedName>
        <fullName evidence="2">Uncharacterized protein</fullName>
    </submittedName>
</protein>
<organism evidence="2 3">
    <name type="scientific">Ferrimonas marina</name>
    <dbReference type="NCBI Taxonomy" id="299255"/>
    <lineage>
        <taxon>Bacteria</taxon>
        <taxon>Pseudomonadati</taxon>
        <taxon>Pseudomonadota</taxon>
        <taxon>Gammaproteobacteria</taxon>
        <taxon>Alteromonadales</taxon>
        <taxon>Ferrimonadaceae</taxon>
        <taxon>Ferrimonas</taxon>
    </lineage>
</organism>
<proteinExistence type="predicted"/>
<gene>
    <name evidence="2" type="ORF">SAMN02745129_1853</name>
</gene>